<protein>
    <submittedName>
        <fullName evidence="1">Uncharacterized protein</fullName>
    </submittedName>
</protein>
<evidence type="ECO:0000313" key="1">
    <source>
        <dbReference type="EMBL" id="KAG7381881.1"/>
    </source>
</evidence>
<reference evidence="1" key="1">
    <citation type="submission" date="2021-02" db="EMBL/GenBank/DDBJ databases">
        <authorList>
            <person name="Palmer J.M."/>
        </authorList>
    </citation>
    <scope>NUCLEOTIDE SEQUENCE</scope>
    <source>
        <strain evidence="1">SCRP734</strain>
    </source>
</reference>
<keyword evidence="2" id="KW-1185">Reference proteome</keyword>
<proteinExistence type="predicted"/>
<dbReference type="EMBL" id="JAGDFM010000228">
    <property type="protein sequence ID" value="KAG7381881.1"/>
    <property type="molecule type" value="Genomic_DNA"/>
</dbReference>
<accession>A0A8T1VL82</accession>
<dbReference type="Proteomes" id="UP000694044">
    <property type="component" value="Unassembled WGS sequence"/>
</dbReference>
<organism evidence="1 2">
    <name type="scientific">Phytophthora pseudosyringae</name>
    <dbReference type="NCBI Taxonomy" id="221518"/>
    <lineage>
        <taxon>Eukaryota</taxon>
        <taxon>Sar</taxon>
        <taxon>Stramenopiles</taxon>
        <taxon>Oomycota</taxon>
        <taxon>Peronosporomycetes</taxon>
        <taxon>Peronosporales</taxon>
        <taxon>Peronosporaceae</taxon>
        <taxon>Phytophthora</taxon>
    </lineage>
</organism>
<name>A0A8T1VL82_9STRA</name>
<sequence length="233" mass="25251">MGPGYVLQMDSDVAETELWSHFEAASNARQTLPARMASAMLGGLVGNEPLSPVGLQCSLAACGARPRGFGADEWTGWRCAPQLGELLSRGCGGVAALKSWLAKPTRMSMQPQVDKGMPTVLLLARAARWRRWESSKQIKGFDSLRRLAARNQRGGWKSHGTIIGTILRFSLLRQISLGRACVSSEKLIAETKRASRSERRHRMASSCIELRGGAGVAASVLPPTTLLLGERRV</sequence>
<comment type="caution">
    <text evidence="1">The sequence shown here is derived from an EMBL/GenBank/DDBJ whole genome shotgun (WGS) entry which is preliminary data.</text>
</comment>
<evidence type="ECO:0000313" key="2">
    <source>
        <dbReference type="Proteomes" id="UP000694044"/>
    </source>
</evidence>
<gene>
    <name evidence="1" type="ORF">PHYPSEUDO_005497</name>
</gene>
<dbReference type="AlphaFoldDB" id="A0A8T1VL82"/>